<evidence type="ECO:0000256" key="1">
    <source>
        <dbReference type="SAM" id="Phobius"/>
    </source>
</evidence>
<reference evidence="3" key="2">
    <citation type="journal article" date="2008" name="Nucleic Acids Res.">
        <title>The rice annotation project database (RAP-DB): 2008 update.</title>
        <authorList>
            <consortium name="The rice annotation project (RAP)"/>
        </authorList>
    </citation>
    <scope>GENOME REANNOTATION</scope>
    <source>
        <strain evidence="3">cv. Nipponbare</strain>
    </source>
</reference>
<protein>
    <submittedName>
        <fullName evidence="2">Ankyrin-like protein</fullName>
    </submittedName>
</protein>
<feature type="transmembrane region" description="Helical" evidence="1">
    <location>
        <begin position="251"/>
        <end position="276"/>
    </location>
</feature>
<sequence>MKAVIVMLEKYPSCATLRDQRKGRTFLHNAVTRGNRALVAFACRNPEFALRYPQYLSSTVKALQSIIYEALLIADAPSNTGDDVPLDGRDGRDGPDRSDRIDKRKIHELRTSEEDKVSQNITTGTQVIGIVSVLVAAVPFAAAFALPGATSGLIYCGVPMVEFSIRFKYFNASMHLLQSSVRSLSAAFALGVYLVMFSVAPSVAITVCVIVSSGLLYGNVELRQSIMVAKTVCIRIGLKVALQFNSKTLTLFYPIFVSLFYNFWSFVLIFGLPAIWKIHRRPE</sequence>
<feature type="transmembrane region" description="Helical" evidence="1">
    <location>
        <begin position="127"/>
        <end position="146"/>
    </location>
</feature>
<keyword evidence="1" id="KW-1133">Transmembrane helix</keyword>
<organism evidence="2 3">
    <name type="scientific">Oryza sativa subsp. japonica</name>
    <name type="common">Rice</name>
    <dbReference type="NCBI Taxonomy" id="39947"/>
    <lineage>
        <taxon>Eukaryota</taxon>
        <taxon>Viridiplantae</taxon>
        <taxon>Streptophyta</taxon>
        <taxon>Embryophyta</taxon>
        <taxon>Tracheophyta</taxon>
        <taxon>Spermatophyta</taxon>
        <taxon>Magnoliopsida</taxon>
        <taxon>Liliopsida</taxon>
        <taxon>Poales</taxon>
        <taxon>Poaceae</taxon>
        <taxon>BOP clade</taxon>
        <taxon>Oryzoideae</taxon>
        <taxon>Oryzeae</taxon>
        <taxon>Oryzinae</taxon>
        <taxon>Oryza</taxon>
        <taxon>Oryza sativa</taxon>
    </lineage>
</organism>
<keyword evidence="1" id="KW-0812">Transmembrane</keyword>
<dbReference type="AlphaFoldDB" id="Q6EQE9"/>
<evidence type="ECO:0000313" key="3">
    <source>
        <dbReference type="Proteomes" id="UP000000763"/>
    </source>
</evidence>
<gene>
    <name evidence="2" type="primary">OSJNBb0095I04.6</name>
</gene>
<proteinExistence type="predicted"/>
<feature type="transmembrane region" description="Helical" evidence="1">
    <location>
        <begin position="190"/>
        <end position="217"/>
    </location>
</feature>
<dbReference type="EMBL" id="AP005701">
    <property type="protein sequence ID" value="BAD29121.1"/>
    <property type="molecule type" value="Genomic_DNA"/>
</dbReference>
<reference evidence="3" key="1">
    <citation type="journal article" date="2005" name="Nature">
        <title>The map-based sequence of the rice genome.</title>
        <authorList>
            <consortium name="International rice genome sequencing project (IRGSP)"/>
            <person name="Matsumoto T."/>
            <person name="Wu J."/>
            <person name="Kanamori H."/>
            <person name="Katayose Y."/>
            <person name="Fujisawa M."/>
            <person name="Namiki N."/>
            <person name="Mizuno H."/>
            <person name="Yamamoto K."/>
            <person name="Antonio B.A."/>
            <person name="Baba T."/>
            <person name="Sakata K."/>
            <person name="Nagamura Y."/>
            <person name="Aoki H."/>
            <person name="Arikawa K."/>
            <person name="Arita K."/>
            <person name="Bito T."/>
            <person name="Chiden Y."/>
            <person name="Fujitsuka N."/>
            <person name="Fukunaka R."/>
            <person name="Hamada M."/>
            <person name="Harada C."/>
            <person name="Hayashi A."/>
            <person name="Hijishita S."/>
            <person name="Honda M."/>
            <person name="Hosokawa S."/>
            <person name="Ichikawa Y."/>
            <person name="Idonuma A."/>
            <person name="Iijima M."/>
            <person name="Ikeda M."/>
            <person name="Ikeno M."/>
            <person name="Ito K."/>
            <person name="Ito S."/>
            <person name="Ito T."/>
            <person name="Ito Y."/>
            <person name="Ito Y."/>
            <person name="Iwabuchi A."/>
            <person name="Kamiya K."/>
            <person name="Karasawa W."/>
            <person name="Kurita K."/>
            <person name="Katagiri S."/>
            <person name="Kikuta A."/>
            <person name="Kobayashi H."/>
            <person name="Kobayashi N."/>
            <person name="Machita K."/>
            <person name="Maehara T."/>
            <person name="Masukawa M."/>
            <person name="Mizubayashi T."/>
            <person name="Mukai Y."/>
            <person name="Nagasaki H."/>
            <person name="Nagata Y."/>
            <person name="Naito S."/>
            <person name="Nakashima M."/>
            <person name="Nakama Y."/>
            <person name="Nakamichi Y."/>
            <person name="Nakamura M."/>
            <person name="Meguro A."/>
            <person name="Negishi M."/>
            <person name="Ohta I."/>
            <person name="Ohta T."/>
            <person name="Okamoto M."/>
            <person name="Ono N."/>
            <person name="Saji S."/>
            <person name="Sakaguchi M."/>
            <person name="Sakai K."/>
            <person name="Shibata M."/>
            <person name="Shimokawa T."/>
            <person name="Song J."/>
            <person name="Takazaki Y."/>
            <person name="Terasawa K."/>
            <person name="Tsugane M."/>
            <person name="Tsuji K."/>
            <person name="Ueda S."/>
            <person name="Waki K."/>
            <person name="Yamagata H."/>
            <person name="Yamamoto M."/>
            <person name="Yamamoto S."/>
            <person name="Yamane H."/>
            <person name="Yoshiki S."/>
            <person name="Yoshihara R."/>
            <person name="Yukawa K."/>
            <person name="Zhong H."/>
            <person name="Yano M."/>
            <person name="Yuan Q."/>
            <person name="Ouyang S."/>
            <person name="Liu J."/>
            <person name="Jones K.M."/>
            <person name="Gansberger K."/>
            <person name="Moffat K."/>
            <person name="Hill J."/>
            <person name="Bera J."/>
            <person name="Fadrosh D."/>
            <person name="Jin S."/>
            <person name="Johri S."/>
            <person name="Kim M."/>
            <person name="Overton L."/>
            <person name="Reardon M."/>
            <person name="Tsitrin T."/>
            <person name="Vuong H."/>
            <person name="Weaver B."/>
            <person name="Ciecko A."/>
            <person name="Tallon L."/>
            <person name="Jackson J."/>
            <person name="Pai G."/>
            <person name="Aken S.V."/>
            <person name="Utterback T."/>
            <person name="Reidmuller S."/>
            <person name="Feldblyum T."/>
            <person name="Hsiao J."/>
            <person name="Zismann V."/>
            <person name="Iobst S."/>
            <person name="de Vazeille A.R."/>
            <person name="Buell C.R."/>
            <person name="Ying K."/>
            <person name="Li Y."/>
            <person name="Lu T."/>
            <person name="Huang Y."/>
            <person name="Zhao Q."/>
            <person name="Feng Q."/>
            <person name="Zhang L."/>
            <person name="Zhu J."/>
            <person name="Weng Q."/>
            <person name="Mu J."/>
            <person name="Lu Y."/>
            <person name="Fan D."/>
            <person name="Liu Y."/>
            <person name="Guan J."/>
            <person name="Zhang Y."/>
            <person name="Yu S."/>
            <person name="Liu X."/>
            <person name="Zhang Y."/>
            <person name="Hong G."/>
            <person name="Han B."/>
            <person name="Choisne N."/>
            <person name="Demange N."/>
            <person name="Orjeda G."/>
            <person name="Samain S."/>
            <person name="Cattolico L."/>
            <person name="Pelletier E."/>
            <person name="Couloux A."/>
            <person name="Segurens B."/>
            <person name="Wincker P."/>
            <person name="D'Hont A."/>
            <person name="Scarpelli C."/>
            <person name="Weissenbach J."/>
            <person name="Salanoubat M."/>
            <person name="Quetier F."/>
            <person name="Yu Y."/>
            <person name="Kim H.R."/>
            <person name="Rambo T."/>
            <person name="Currie J."/>
            <person name="Collura K."/>
            <person name="Luo M."/>
            <person name="Yang T."/>
            <person name="Ammiraju J.S.S."/>
            <person name="Engler F."/>
            <person name="Soderlund C."/>
            <person name="Wing R.A."/>
            <person name="Palmer L.E."/>
            <person name="de la Bastide M."/>
            <person name="Spiegel L."/>
            <person name="Nascimento L."/>
            <person name="Zutavern T."/>
            <person name="O'Shaughnessy A."/>
            <person name="Dike S."/>
            <person name="Dedhia N."/>
            <person name="Preston R."/>
            <person name="Balija V."/>
            <person name="McCombie W.R."/>
            <person name="Chow T."/>
            <person name="Chen H."/>
            <person name="Chung M."/>
            <person name="Chen C."/>
            <person name="Shaw J."/>
            <person name="Wu H."/>
            <person name="Hsiao K."/>
            <person name="Chao Y."/>
            <person name="Chu M."/>
            <person name="Cheng C."/>
            <person name="Hour A."/>
            <person name="Lee P."/>
            <person name="Lin S."/>
            <person name="Lin Y."/>
            <person name="Liou J."/>
            <person name="Liu S."/>
            <person name="Hsing Y."/>
            <person name="Raghuvanshi S."/>
            <person name="Mohanty A."/>
            <person name="Bharti A.K."/>
            <person name="Gaur A."/>
            <person name="Gupta V."/>
            <person name="Kumar D."/>
            <person name="Ravi V."/>
            <person name="Vij S."/>
            <person name="Kapur A."/>
            <person name="Khurana P."/>
            <person name="Khurana P."/>
            <person name="Khurana J.P."/>
            <person name="Tyagi A.K."/>
            <person name="Gaikwad K."/>
            <person name="Singh A."/>
            <person name="Dalal V."/>
            <person name="Srivastava S."/>
            <person name="Dixit A."/>
            <person name="Pal A.K."/>
            <person name="Ghazi I.A."/>
            <person name="Yadav M."/>
            <person name="Pandit A."/>
            <person name="Bhargava A."/>
            <person name="Sureshbabu K."/>
            <person name="Batra K."/>
            <person name="Sharma T.R."/>
            <person name="Mohapatra T."/>
            <person name="Singh N.K."/>
            <person name="Messing J."/>
            <person name="Nelson A.B."/>
            <person name="Fuks G."/>
            <person name="Kavchok S."/>
            <person name="Keizer G."/>
            <person name="Linton E."/>
            <person name="Llaca V."/>
            <person name="Song R."/>
            <person name="Tanyolac B."/>
            <person name="Young S."/>
            <person name="Ho-Il K."/>
            <person name="Hahn J.H."/>
            <person name="Sangsakoo G."/>
            <person name="Vanavichit A."/>
            <person name="de Mattos Luiz.A.T."/>
            <person name="Zimmer P.D."/>
            <person name="Malone G."/>
            <person name="Dellagostin O."/>
            <person name="de Oliveira A.C."/>
            <person name="Bevan M."/>
            <person name="Bancroft I."/>
            <person name="Minx P."/>
            <person name="Cordum H."/>
            <person name="Wilson R."/>
            <person name="Cheng Z."/>
            <person name="Jin W."/>
            <person name="Jiang J."/>
            <person name="Leong S.A."/>
            <person name="Iwama H."/>
            <person name="Gojobori T."/>
            <person name="Itoh T."/>
            <person name="Niimura Y."/>
            <person name="Fujii Y."/>
            <person name="Habara T."/>
            <person name="Sakai H."/>
            <person name="Sato Y."/>
            <person name="Wilson G."/>
            <person name="Kumar K."/>
            <person name="McCouch S."/>
            <person name="Juretic N."/>
            <person name="Hoen D."/>
            <person name="Wright S."/>
            <person name="Bruskiewich R."/>
            <person name="Bureau T."/>
            <person name="Miyao A."/>
            <person name="Hirochika H."/>
            <person name="Nishikawa T."/>
            <person name="Kadowaki K."/>
            <person name="Sugiura M."/>
            <person name="Burr B."/>
            <person name="Sasaki T."/>
        </authorList>
    </citation>
    <scope>NUCLEOTIDE SEQUENCE [LARGE SCALE GENOMIC DNA]</scope>
    <source>
        <strain evidence="3">cv. Nipponbare</strain>
    </source>
</reference>
<dbReference type="Proteomes" id="UP000000763">
    <property type="component" value="Chromosome 9"/>
</dbReference>
<name>Q6EQE9_ORYSJ</name>
<keyword evidence="1" id="KW-0472">Membrane</keyword>
<evidence type="ECO:0000313" key="2">
    <source>
        <dbReference type="EMBL" id="BAD29121.1"/>
    </source>
</evidence>
<accession>Q6EQE9</accession>